<reference evidence="6" key="1">
    <citation type="submission" date="2021-02" db="EMBL/GenBank/DDBJ databases">
        <authorList>
            <person name="Dougan E. K."/>
            <person name="Rhodes N."/>
            <person name="Thang M."/>
            <person name="Chan C."/>
        </authorList>
    </citation>
    <scope>NUCLEOTIDE SEQUENCE</scope>
</reference>
<dbReference type="GO" id="GO:0005576">
    <property type="term" value="C:extracellular region"/>
    <property type="evidence" value="ECO:0007669"/>
    <property type="project" value="UniProtKB-SubCell"/>
</dbReference>
<evidence type="ECO:0000256" key="1">
    <source>
        <dbReference type="ARBA" id="ARBA00004340"/>
    </source>
</evidence>
<dbReference type="Pfam" id="PF20147">
    <property type="entry name" value="Crinkler"/>
    <property type="match status" value="1"/>
</dbReference>
<feature type="region of interest" description="Disordered" evidence="4">
    <location>
        <begin position="57"/>
        <end position="83"/>
    </location>
</feature>
<dbReference type="InterPro" id="IPR045379">
    <property type="entry name" value="Crinkler_N"/>
</dbReference>
<dbReference type="EMBL" id="CAJNDS010002374">
    <property type="protein sequence ID" value="CAE7453856.1"/>
    <property type="molecule type" value="Genomic_DNA"/>
</dbReference>
<keyword evidence="7" id="KW-1185">Reference proteome</keyword>
<proteinExistence type="predicted"/>
<keyword evidence="3" id="KW-0964">Secreted</keyword>
<comment type="caution">
    <text evidence="6">The sequence shown here is derived from an EMBL/GenBank/DDBJ whole genome shotgun (WGS) entry which is preliminary data.</text>
</comment>
<evidence type="ECO:0000259" key="5">
    <source>
        <dbReference type="Pfam" id="PF20147"/>
    </source>
</evidence>
<dbReference type="OrthoDB" id="435399at2759"/>
<feature type="domain" description="Crinkler effector protein N-terminal" evidence="5">
    <location>
        <begin position="334"/>
        <end position="383"/>
    </location>
</feature>
<protein>
    <submittedName>
        <fullName evidence="6">U2surp protein</fullName>
    </submittedName>
</protein>
<organism evidence="6 7">
    <name type="scientific">Symbiodinium natans</name>
    <dbReference type="NCBI Taxonomy" id="878477"/>
    <lineage>
        <taxon>Eukaryota</taxon>
        <taxon>Sar</taxon>
        <taxon>Alveolata</taxon>
        <taxon>Dinophyceae</taxon>
        <taxon>Suessiales</taxon>
        <taxon>Symbiodiniaceae</taxon>
        <taxon>Symbiodinium</taxon>
    </lineage>
</organism>
<evidence type="ECO:0000313" key="7">
    <source>
        <dbReference type="Proteomes" id="UP000604046"/>
    </source>
</evidence>
<evidence type="ECO:0000313" key="6">
    <source>
        <dbReference type="EMBL" id="CAE7453856.1"/>
    </source>
</evidence>
<name>A0A812RRX2_9DINO</name>
<dbReference type="Proteomes" id="UP000604046">
    <property type="component" value="Unassembled WGS sequence"/>
</dbReference>
<evidence type="ECO:0000256" key="3">
    <source>
        <dbReference type="ARBA" id="ARBA00022525"/>
    </source>
</evidence>
<gene>
    <name evidence="6" type="primary">U2surp</name>
    <name evidence="6" type="ORF">SNAT2548_LOCUS24918</name>
</gene>
<accession>A0A812RRX2</accession>
<sequence>MRYASSMLAALCSQSVYTLKSRHGLRCLVLEASMGQSHGSYASACRHRNREMLNLRHQSRGDKRHRLQQRREQKFDSDDDEDGIWQAWGGPNELTLANGQPFSSGTEGDQNGKEFEDTIRQLFSLDSTHIQLHQGGLAEDVADRLRKAHSRLPRDLATVECDYNIGREKFVLAQLDGVGSLSPSQLEMGEWLLEPEKKEGMCIAEFCINSKPFSAKLYQLGRIAEMIHAGAECADDHDIKNHHIIYLIIVDRSRPNLAPSRLLRRYKALNLAYKHGRFGVLYVSMGTLARKWAQGSASTTSTSSVWVRELIREDGKVTEKLRRKEDGKEFEPVNAFQVKGALANVDDLKEAIKKKKPNRVTCDADEIVIHSLKDKEWVKEDTMSARLRDTTEANCYGFTLPPADDA</sequence>
<dbReference type="AlphaFoldDB" id="A0A812RRX2"/>
<evidence type="ECO:0000256" key="4">
    <source>
        <dbReference type="SAM" id="MobiDB-lite"/>
    </source>
</evidence>
<evidence type="ECO:0000256" key="2">
    <source>
        <dbReference type="ARBA" id="ARBA00004613"/>
    </source>
</evidence>
<comment type="subcellular location">
    <subcellularLocation>
        <location evidence="1">Host cell</location>
    </subcellularLocation>
    <subcellularLocation>
        <location evidence="2">Secreted</location>
    </subcellularLocation>
</comment>
<dbReference type="GO" id="GO:0043657">
    <property type="term" value="C:host cell"/>
    <property type="evidence" value="ECO:0007669"/>
    <property type="project" value="UniProtKB-SubCell"/>
</dbReference>